<evidence type="ECO:0000313" key="1">
    <source>
        <dbReference type="EMBL" id="CAG8629553.1"/>
    </source>
</evidence>
<name>A0ACA9NAK4_9GLOM</name>
<organism evidence="1 2">
    <name type="scientific">Acaulospora colombiana</name>
    <dbReference type="NCBI Taxonomy" id="27376"/>
    <lineage>
        <taxon>Eukaryota</taxon>
        <taxon>Fungi</taxon>
        <taxon>Fungi incertae sedis</taxon>
        <taxon>Mucoromycota</taxon>
        <taxon>Glomeromycotina</taxon>
        <taxon>Glomeromycetes</taxon>
        <taxon>Diversisporales</taxon>
        <taxon>Acaulosporaceae</taxon>
        <taxon>Acaulospora</taxon>
    </lineage>
</organism>
<evidence type="ECO:0000313" key="2">
    <source>
        <dbReference type="Proteomes" id="UP000789525"/>
    </source>
</evidence>
<reference evidence="1" key="1">
    <citation type="submission" date="2021-06" db="EMBL/GenBank/DDBJ databases">
        <authorList>
            <person name="Kallberg Y."/>
            <person name="Tangrot J."/>
            <person name="Rosling A."/>
        </authorList>
    </citation>
    <scope>NUCLEOTIDE SEQUENCE</scope>
    <source>
        <strain evidence="1">CL356</strain>
    </source>
</reference>
<dbReference type="Proteomes" id="UP000789525">
    <property type="component" value="Unassembled WGS sequence"/>
</dbReference>
<dbReference type="EMBL" id="CAJVPT010017868">
    <property type="protein sequence ID" value="CAG8629553.1"/>
    <property type="molecule type" value="Genomic_DNA"/>
</dbReference>
<sequence length="336" mass="38637">MEISVLSQDRKWEQVEASDVFVTNKPELESVLILGQPWFQENAMNLDFPNKTLTLLNGTSCEYLPIQDLKNCCSLDNVWKTEAIREICKRLIVDCTFIDNETTVKALIDPKSQYNSISKTLAKKIDLYITRMYGSEYPAVEDLGIGATNAGKKVMVRGWLRDEKVSVSLPDIFELEKLAPHGQFSQKYLPRNLCETYEHFLVVDKPEYDLVLGSTWLTRLGGRIDGRDGRYWESNEDKRLYYARSNIDIVSPSLYTFYELLFPKFTTINSDGEVILTKFSEHRRDFDGLMDVSLPVIIGTIQDNNIDFISAFSNYLREIDGVNPNHSSWVTNNYVE</sequence>
<proteinExistence type="predicted"/>
<keyword evidence="2" id="KW-1185">Reference proteome</keyword>
<comment type="caution">
    <text evidence="1">The sequence shown here is derived from an EMBL/GenBank/DDBJ whole genome shotgun (WGS) entry which is preliminary data.</text>
</comment>
<accession>A0ACA9NAK4</accession>
<protein>
    <submittedName>
        <fullName evidence="1">10380_t:CDS:1</fullName>
    </submittedName>
</protein>
<gene>
    <name evidence="1" type="ORF">ACOLOM_LOCUS7586</name>
</gene>